<comment type="caution">
    <text evidence="1">The sequence shown here is derived from an EMBL/GenBank/DDBJ whole genome shotgun (WGS) entry which is preliminary data.</text>
</comment>
<protein>
    <recommendedName>
        <fullName evidence="3">DUF3365 domain-containing protein</fullName>
    </recommendedName>
</protein>
<accession>A0ABP8MT32</accession>
<sequence>MRSFITLLVMSLLATAILRLSYPPITDGPQLSNSVRGIDSARLTPALNEIEIPNPESTPEAGTIVPVQELSPYELHVQNEDGFGKAPGNGRHRGGSHVLMDERAVRFINDAIAQTPPSNETGLLETSPYGLWGVLGTRVSEEKRGDDQTASSAFIADVPHTPSGDFALRQTEIALADHELQQISSHQIAAQSPKIWTLDFIELVSLDRFDEPVAYVEKELPSMNTIASGVLKTRPLNDFETNAINQIRIGAKLQTERSGHTLRMVGAILATNDCLACHTGNAGDLLGAFTYRFTAVVDTP</sequence>
<dbReference type="EMBL" id="BAABGA010000031">
    <property type="protein sequence ID" value="GAA4453870.1"/>
    <property type="molecule type" value="Genomic_DNA"/>
</dbReference>
<reference evidence="2" key="1">
    <citation type="journal article" date="2019" name="Int. J. Syst. Evol. Microbiol.">
        <title>The Global Catalogue of Microorganisms (GCM) 10K type strain sequencing project: providing services to taxonomists for standard genome sequencing and annotation.</title>
        <authorList>
            <consortium name="The Broad Institute Genomics Platform"/>
            <consortium name="The Broad Institute Genome Sequencing Center for Infectious Disease"/>
            <person name="Wu L."/>
            <person name="Ma J."/>
        </authorList>
    </citation>
    <scope>NUCLEOTIDE SEQUENCE [LARGE SCALE GENOMIC DNA]</scope>
    <source>
        <strain evidence="2">JCM 17759</strain>
    </source>
</reference>
<dbReference type="Proteomes" id="UP001500840">
    <property type="component" value="Unassembled WGS sequence"/>
</dbReference>
<organism evidence="1 2">
    <name type="scientific">Novipirellula rosea</name>
    <dbReference type="NCBI Taxonomy" id="1031540"/>
    <lineage>
        <taxon>Bacteria</taxon>
        <taxon>Pseudomonadati</taxon>
        <taxon>Planctomycetota</taxon>
        <taxon>Planctomycetia</taxon>
        <taxon>Pirellulales</taxon>
        <taxon>Pirellulaceae</taxon>
        <taxon>Novipirellula</taxon>
    </lineage>
</organism>
<evidence type="ECO:0008006" key="3">
    <source>
        <dbReference type="Google" id="ProtNLM"/>
    </source>
</evidence>
<evidence type="ECO:0000313" key="1">
    <source>
        <dbReference type="EMBL" id="GAA4453870.1"/>
    </source>
</evidence>
<proteinExistence type="predicted"/>
<gene>
    <name evidence="1" type="ORF">GCM10023156_25430</name>
</gene>
<keyword evidence="2" id="KW-1185">Reference proteome</keyword>
<evidence type="ECO:0000313" key="2">
    <source>
        <dbReference type="Proteomes" id="UP001500840"/>
    </source>
</evidence>
<name>A0ABP8MT32_9BACT</name>